<proteinExistence type="predicted"/>
<dbReference type="Proteomes" id="UP000235701">
    <property type="component" value="Unassembled WGS sequence"/>
</dbReference>
<dbReference type="SUPFAM" id="SSF54523">
    <property type="entry name" value="Pili subunits"/>
    <property type="match status" value="1"/>
</dbReference>
<gene>
    <name evidence="1" type="ORF">CJ191_03370</name>
</gene>
<sequence length="137" mass="15748">MGFTLLELILVLFTLSLSLILAVPYAREANTRYESKVMVRNVMQHFEYVHKMTVVRKGVYFVTFKENTVEFRGDLTKSLPDDKTFVFPEETTFNKINRITITPSGNVGAQTITLITPTKNYAIVFQLTGGRYRVEEK</sequence>
<dbReference type="PIRSF" id="PIRSF021292">
    <property type="entry name" value="Competence_ComGD"/>
    <property type="match status" value="1"/>
</dbReference>
<keyword evidence="2" id="KW-1185">Reference proteome</keyword>
<protein>
    <submittedName>
        <fullName evidence="1">Prepilin-type cleavage/methylation domain-containing protein</fullName>
    </submittedName>
</protein>
<comment type="caution">
    <text evidence="1">The sequence shown here is derived from an EMBL/GenBank/DDBJ whole genome shotgun (WGS) entry which is preliminary data.</text>
</comment>
<reference evidence="1 2" key="1">
    <citation type="submission" date="2017-09" db="EMBL/GenBank/DDBJ databases">
        <title>Bacterial strain isolated from the female urinary microbiota.</title>
        <authorList>
            <person name="Thomas-White K."/>
            <person name="Kumar N."/>
            <person name="Forster S."/>
            <person name="Putonti C."/>
            <person name="Lawley T."/>
            <person name="Wolfe A.J."/>
        </authorList>
    </citation>
    <scope>NUCLEOTIDE SEQUENCE [LARGE SCALE GENOMIC DNA]</scope>
    <source>
        <strain evidence="1 2">UMB0240</strain>
    </source>
</reference>
<dbReference type="InterPro" id="IPR045584">
    <property type="entry name" value="Pilin-like"/>
</dbReference>
<name>A0A2N6UEX4_9LACT</name>
<dbReference type="InterPro" id="IPR016785">
    <property type="entry name" value="ComGD"/>
</dbReference>
<dbReference type="EMBL" id="PNHQ01000006">
    <property type="protein sequence ID" value="PMC80084.1"/>
    <property type="molecule type" value="Genomic_DNA"/>
</dbReference>
<organism evidence="1 2">
    <name type="scientific">Aerococcus viridans</name>
    <dbReference type="NCBI Taxonomy" id="1377"/>
    <lineage>
        <taxon>Bacteria</taxon>
        <taxon>Bacillati</taxon>
        <taxon>Bacillota</taxon>
        <taxon>Bacilli</taxon>
        <taxon>Lactobacillales</taxon>
        <taxon>Aerococcaceae</taxon>
        <taxon>Aerococcus</taxon>
    </lineage>
</organism>
<evidence type="ECO:0000313" key="2">
    <source>
        <dbReference type="Proteomes" id="UP000235701"/>
    </source>
</evidence>
<dbReference type="OrthoDB" id="2134918at2"/>
<dbReference type="GO" id="GO:0030420">
    <property type="term" value="P:establishment of competence for transformation"/>
    <property type="evidence" value="ECO:0007669"/>
    <property type="project" value="InterPro"/>
</dbReference>
<accession>A0A2N6UEX4</accession>
<evidence type="ECO:0000313" key="1">
    <source>
        <dbReference type="EMBL" id="PMC80084.1"/>
    </source>
</evidence>
<dbReference type="AlphaFoldDB" id="A0A2N6UEX4"/>